<feature type="domain" description="NYN" evidence="2">
    <location>
        <begin position="39"/>
        <end position="169"/>
    </location>
</feature>
<evidence type="ECO:0000259" key="2">
    <source>
        <dbReference type="Pfam" id="PF01936"/>
    </source>
</evidence>
<protein>
    <submittedName>
        <fullName evidence="3">NYN domain-containing protein</fullName>
    </submittedName>
</protein>
<feature type="region of interest" description="Disordered" evidence="1">
    <location>
        <begin position="410"/>
        <end position="434"/>
    </location>
</feature>
<dbReference type="Proteomes" id="UP001432075">
    <property type="component" value="Chromosome"/>
</dbReference>
<dbReference type="RefSeq" id="WP_229895368.1">
    <property type="nucleotide sequence ID" value="NZ_BMVE01000005.1"/>
</dbReference>
<dbReference type="EMBL" id="CP108057">
    <property type="protein sequence ID" value="WUO49022.1"/>
    <property type="molecule type" value="Genomic_DNA"/>
</dbReference>
<dbReference type="InterPro" id="IPR021139">
    <property type="entry name" value="NYN"/>
</dbReference>
<feature type="region of interest" description="Disordered" evidence="1">
    <location>
        <begin position="215"/>
        <end position="279"/>
    </location>
</feature>
<dbReference type="Pfam" id="PF01936">
    <property type="entry name" value="NYN"/>
    <property type="match status" value="1"/>
</dbReference>
<accession>A0ABZ1RSM0</accession>
<keyword evidence="4" id="KW-1185">Reference proteome</keyword>
<organism evidence="3 4">
    <name type="scientific">Streptomyces goshikiensis</name>
    <dbReference type="NCBI Taxonomy" id="1942"/>
    <lineage>
        <taxon>Bacteria</taxon>
        <taxon>Bacillati</taxon>
        <taxon>Actinomycetota</taxon>
        <taxon>Actinomycetes</taxon>
        <taxon>Kitasatosporales</taxon>
        <taxon>Streptomycetaceae</taxon>
        <taxon>Streptomyces</taxon>
    </lineage>
</organism>
<proteinExistence type="predicted"/>
<sequence length="434" mass="46777">MERVDRCVVLVDAGYLLGAAASLLAGEPSRSRITVDHAALIQGLRERAEADTEQPLLRIYWFDGAPDRVPQPEHRRLRVMPRVTVRLGALTRSDGRWAQKGVDAAMHAELTELARNRACSDVVLVTGDGDLLPGLMSAKEHGVAVHLWAVQAADGDYNQSEDLVAEADERRVLDRAWITRAVRAKDLSGLCPPPPAPRPEIAAILSAPLPEAALAEAARNGSSAPAAPDTTEHGTPVPAPANEGAKPVPTPKDLATLRAPGQPLTPAQPSHAPAGSSALRWSSDKGWIDRAGPLGEPAETASLPTLAQLTSAEQRWADREEDITTVGGDPFEVGQVFARRWMERLPETVHLQKLATMYPRIPHRIDGELLRYAARFGLLAHKDDQIDEHDRYAIRAGFWREIDVRAAAEHVGGTPAPVPGAPGDPGGRVRVEDA</sequence>
<reference evidence="3" key="1">
    <citation type="submission" date="2022-10" db="EMBL/GenBank/DDBJ databases">
        <title>The complete genomes of actinobacterial strains from the NBC collection.</title>
        <authorList>
            <person name="Joergensen T.S."/>
            <person name="Alvarez Arevalo M."/>
            <person name="Sterndorff E.B."/>
            <person name="Faurdal D."/>
            <person name="Vuksanovic O."/>
            <person name="Mourched A.-S."/>
            <person name="Charusanti P."/>
            <person name="Shaw S."/>
            <person name="Blin K."/>
            <person name="Weber T."/>
        </authorList>
    </citation>
    <scope>NUCLEOTIDE SEQUENCE</scope>
    <source>
        <strain evidence="3">NBC_00283</strain>
    </source>
</reference>
<evidence type="ECO:0000256" key="1">
    <source>
        <dbReference type="SAM" id="MobiDB-lite"/>
    </source>
</evidence>
<gene>
    <name evidence="3" type="ORF">OHU17_26050</name>
</gene>
<dbReference type="Gene3D" id="3.40.50.1010">
    <property type="entry name" value="5'-nuclease"/>
    <property type="match status" value="1"/>
</dbReference>
<evidence type="ECO:0000313" key="4">
    <source>
        <dbReference type="Proteomes" id="UP001432075"/>
    </source>
</evidence>
<name>A0ABZ1RSM0_9ACTN</name>
<evidence type="ECO:0000313" key="3">
    <source>
        <dbReference type="EMBL" id="WUO49022.1"/>
    </source>
</evidence>